<reference evidence="2" key="1">
    <citation type="journal article" date="2011" name="Nature">
        <title>Genome sequence and analysis of the tuber crop potato.</title>
        <authorList>
            <consortium name="The Potato Genome Sequencing Consortium"/>
        </authorList>
    </citation>
    <scope>NUCLEOTIDE SEQUENCE [LARGE SCALE GENOMIC DNA]</scope>
    <source>
        <strain evidence="2">cv. DM1-3 516 R44</strain>
    </source>
</reference>
<dbReference type="Gramene" id="PGSC0003DMT400080422">
    <property type="protein sequence ID" value="PGSC0003DMT400080422"/>
    <property type="gene ID" value="PGSC0003DMG400031315"/>
</dbReference>
<reference evidence="1" key="2">
    <citation type="submission" date="2015-06" db="UniProtKB">
        <authorList>
            <consortium name="EnsemblPlants"/>
        </authorList>
    </citation>
    <scope>IDENTIFICATION</scope>
    <source>
        <strain evidence="1">DM1-3 516 R44</strain>
    </source>
</reference>
<dbReference type="ExpressionAtlas" id="M1D7S9">
    <property type="expression patterns" value="baseline"/>
</dbReference>
<dbReference type="Gramene" id="PGSC0003DMT400084485">
    <property type="protein sequence ID" value="PGSC0003DMT400084485"/>
    <property type="gene ID" value="PGSC0003DMG400034094"/>
</dbReference>
<dbReference type="EnsemblPlants" id="PGSC0003DMT400084485">
    <property type="protein sequence ID" value="PGSC0003DMT400084485"/>
    <property type="gene ID" value="PGSC0003DMG400034094"/>
</dbReference>
<dbReference type="EnsemblPlants" id="PGSC0003DMT400080422">
    <property type="protein sequence ID" value="PGSC0003DMT400080422"/>
    <property type="gene ID" value="PGSC0003DMG400031315"/>
</dbReference>
<dbReference type="InParanoid" id="M1D7S9"/>
<organism evidence="1 2">
    <name type="scientific">Solanum tuberosum</name>
    <name type="common">Potato</name>
    <dbReference type="NCBI Taxonomy" id="4113"/>
    <lineage>
        <taxon>Eukaryota</taxon>
        <taxon>Viridiplantae</taxon>
        <taxon>Streptophyta</taxon>
        <taxon>Embryophyta</taxon>
        <taxon>Tracheophyta</taxon>
        <taxon>Spermatophyta</taxon>
        <taxon>Magnoliopsida</taxon>
        <taxon>eudicotyledons</taxon>
        <taxon>Gunneridae</taxon>
        <taxon>Pentapetalae</taxon>
        <taxon>asterids</taxon>
        <taxon>lamiids</taxon>
        <taxon>Solanales</taxon>
        <taxon>Solanaceae</taxon>
        <taxon>Solanoideae</taxon>
        <taxon>Solaneae</taxon>
        <taxon>Solanum</taxon>
    </lineage>
</organism>
<dbReference type="Proteomes" id="UP000011115">
    <property type="component" value="Unassembled WGS sequence"/>
</dbReference>
<dbReference type="AlphaFoldDB" id="M1D7S9"/>
<dbReference type="HOGENOM" id="CLU_2350741_0_0_1"/>
<proteinExistence type="predicted"/>
<sequence>MESKINSFFNSFSFIPKSVDSSKFCSDEFNYKRVWKYVLLTYQRRPRNSSGYNTAAFSGVGKSLDTTLYNTNSSAGADFLAPFVTITIGTIMLSFQN</sequence>
<accession>M1D7S9</accession>
<evidence type="ECO:0000313" key="2">
    <source>
        <dbReference type="Proteomes" id="UP000011115"/>
    </source>
</evidence>
<evidence type="ECO:0000313" key="1">
    <source>
        <dbReference type="EnsemblPlants" id="PGSC0003DMT400084485"/>
    </source>
</evidence>
<protein>
    <submittedName>
        <fullName evidence="1">Uncharacterized protein</fullName>
    </submittedName>
</protein>
<name>M1D7S9_SOLTU</name>
<dbReference type="PaxDb" id="4113-PGSC0003DMT400080422"/>
<keyword evidence="2" id="KW-1185">Reference proteome</keyword>